<dbReference type="OrthoDB" id="1728340at2759"/>
<proteinExistence type="predicted"/>
<feature type="transmembrane region" description="Helical" evidence="1">
    <location>
        <begin position="39"/>
        <end position="57"/>
    </location>
</feature>
<protein>
    <submittedName>
        <fullName evidence="2">Uncharacterized protein</fullName>
    </submittedName>
</protein>
<keyword evidence="1" id="KW-0472">Membrane</keyword>
<evidence type="ECO:0000256" key="1">
    <source>
        <dbReference type="SAM" id="Phobius"/>
    </source>
</evidence>
<gene>
    <name evidence="2" type="ORF">Gohar_025629</name>
</gene>
<dbReference type="Proteomes" id="UP000593560">
    <property type="component" value="Unassembled WGS sequence"/>
</dbReference>
<evidence type="ECO:0000313" key="3">
    <source>
        <dbReference type="Proteomes" id="UP000593560"/>
    </source>
</evidence>
<keyword evidence="1" id="KW-0812">Transmembrane</keyword>
<dbReference type="EMBL" id="JABFAD010319387">
    <property type="protein sequence ID" value="MBA0818653.1"/>
    <property type="molecule type" value="Genomic_DNA"/>
</dbReference>
<dbReference type="AlphaFoldDB" id="A0A7J9I9Y0"/>
<sequence>EVCKIYAAPEYGCSSDKLYNSYFIVEASFSEGLNSHLYVTYRFIIADLVTSPFAYFLERRKIKAKDDTSTGSRVIFALSHRRRLNHENLLCKFEKHFSNIRLHLWVSSLTFVIAIVLRMEEVDVRSRQGIAKILGTLTS</sequence>
<evidence type="ECO:0000313" key="2">
    <source>
        <dbReference type="EMBL" id="MBA0818653.1"/>
    </source>
</evidence>
<organism evidence="2 3">
    <name type="scientific">Gossypium harknessii</name>
    <dbReference type="NCBI Taxonomy" id="34285"/>
    <lineage>
        <taxon>Eukaryota</taxon>
        <taxon>Viridiplantae</taxon>
        <taxon>Streptophyta</taxon>
        <taxon>Embryophyta</taxon>
        <taxon>Tracheophyta</taxon>
        <taxon>Spermatophyta</taxon>
        <taxon>Magnoliopsida</taxon>
        <taxon>eudicotyledons</taxon>
        <taxon>Gunneridae</taxon>
        <taxon>Pentapetalae</taxon>
        <taxon>rosids</taxon>
        <taxon>malvids</taxon>
        <taxon>Malvales</taxon>
        <taxon>Malvaceae</taxon>
        <taxon>Malvoideae</taxon>
        <taxon>Gossypium</taxon>
    </lineage>
</organism>
<keyword evidence="3" id="KW-1185">Reference proteome</keyword>
<name>A0A7J9I9Y0_9ROSI</name>
<keyword evidence="1" id="KW-1133">Transmembrane helix</keyword>
<reference evidence="2 3" key="1">
    <citation type="journal article" date="2019" name="Genome Biol. Evol.">
        <title>Insights into the evolution of the New World diploid cottons (Gossypium, subgenus Houzingenia) based on genome sequencing.</title>
        <authorList>
            <person name="Grover C.E."/>
            <person name="Arick M.A. 2nd"/>
            <person name="Thrash A."/>
            <person name="Conover J.L."/>
            <person name="Sanders W.S."/>
            <person name="Peterson D.G."/>
            <person name="Frelichowski J.E."/>
            <person name="Scheffler J.A."/>
            <person name="Scheffler B.E."/>
            <person name="Wendel J.F."/>
        </authorList>
    </citation>
    <scope>NUCLEOTIDE SEQUENCE [LARGE SCALE GENOMIC DNA]</scope>
    <source>
        <strain evidence="2">0</strain>
        <tissue evidence="2">Leaf</tissue>
    </source>
</reference>
<comment type="caution">
    <text evidence="2">The sequence shown here is derived from an EMBL/GenBank/DDBJ whole genome shotgun (WGS) entry which is preliminary data.</text>
</comment>
<accession>A0A7J9I9Y0</accession>
<feature type="non-terminal residue" evidence="2">
    <location>
        <position position="139"/>
    </location>
</feature>